<comment type="similarity">
    <text evidence="1">Belongs to the glycosyl hydrolase 3 family.</text>
</comment>
<dbReference type="InterPro" id="IPR002772">
    <property type="entry name" value="Glyco_hydro_3_C"/>
</dbReference>
<comment type="caution">
    <text evidence="5">The sequence shown here is derived from an EMBL/GenBank/DDBJ whole genome shotgun (WGS) entry which is preliminary data.</text>
</comment>
<keyword evidence="6" id="KW-1185">Reference proteome</keyword>
<evidence type="ECO:0000256" key="3">
    <source>
        <dbReference type="SAM" id="SignalP"/>
    </source>
</evidence>
<dbReference type="Pfam" id="PF14310">
    <property type="entry name" value="Fn3-like"/>
    <property type="match status" value="1"/>
</dbReference>
<keyword evidence="5" id="KW-0326">Glycosidase</keyword>
<dbReference type="RefSeq" id="WP_221226974.1">
    <property type="nucleotide sequence ID" value="NZ_JACIDX010000002.1"/>
</dbReference>
<keyword evidence="3" id="KW-0732">Signal</keyword>
<dbReference type="SMART" id="SM01217">
    <property type="entry name" value="Fn3_like"/>
    <property type="match status" value="1"/>
</dbReference>
<name>A0A7W6CBN5_9SPHN</name>
<dbReference type="PANTHER" id="PTHR42715">
    <property type="entry name" value="BETA-GLUCOSIDASE"/>
    <property type="match status" value="1"/>
</dbReference>
<accession>A0A7W6CBN5</accession>
<feature type="signal peptide" evidence="3">
    <location>
        <begin position="1"/>
        <end position="28"/>
    </location>
</feature>
<dbReference type="GO" id="GO:0008422">
    <property type="term" value="F:beta-glucosidase activity"/>
    <property type="evidence" value="ECO:0007669"/>
    <property type="project" value="UniProtKB-EC"/>
</dbReference>
<gene>
    <name evidence="5" type="ORF">GGR38_000540</name>
</gene>
<sequence length="840" mass="88352">MARKWNSRWAYGAAIMVIATAGAQSAQAQTANPWMTATIIAEQQSAPDDTAREAVAKRRAKLLISAMTLDQKLQQLTGAKPEILPDLPACLGGRHVTGIAALDIPTFRVTNGPVGLGQNDCVSPDAGKTQLHMPGFGDISAAYTHPSSAKATALPSAIGAAASFDPAVAGMYGEVIATEMLDLGLHVFEAPGVNLARLPILGRNMEYFGEDPYLSGSMAVAETKAIQSRGLIAMVKHYAANEQETNRQTIQETVDRQTLRELYLLPFEMAVKDGKVAAVMCAYNYVNGQSSCENRTMLNDVLRKDWGFTGYVQSDFFAMKSTVATLLNGADHEMPLPLHWAPAKIRAALDSGELTQARIDEALERRYTQTFKLGIFDRKLERRPIDFAVGGKKAREIGGRATVLLQNNGALPLRKDLRKLVLIGKASQVYAQQAVAGGGVVGEPMGAGGGSSDVVPNYTVTPLAGLRAALADLGNAGASVRLILVDDANTSATIDGQSATFAQVQAEAAAADAVVMMAGTISEEGADRATFTDQTGHQLAASAAAGSSLDWYAGRSNKIATSDGDNRAKNSGTVAMIEALIANPKVAAKSVLVLKDNAGVALPASLVGAKGPAIVEAWFPGQEDGNIVADVLFGRINPSGKLPVSLPFTGKGFLDHVNATQFPGTMSADGKLQTVTYSEQLAIGYRWYDANIGGACPVSNGANACLAFPFGHGLSYTSFAVGKPELTRTGGTWQVSASVTNTGKREGAQVVQVYVGLPASADKVGAKQPPRRMIGYQRIALAPGETKQVAIAIDPKASHHPLGVWDEQAHDWVIPKGDFTVWVGASSAPSDLKKAGIIAS</sequence>
<feature type="chain" id="PRO_5031127959" evidence="3">
    <location>
        <begin position="29"/>
        <end position="840"/>
    </location>
</feature>
<organism evidence="5 6">
    <name type="scientific">Novosphingobium sediminicola</name>
    <dbReference type="NCBI Taxonomy" id="563162"/>
    <lineage>
        <taxon>Bacteria</taxon>
        <taxon>Pseudomonadati</taxon>
        <taxon>Pseudomonadota</taxon>
        <taxon>Alphaproteobacteria</taxon>
        <taxon>Sphingomonadales</taxon>
        <taxon>Sphingomonadaceae</taxon>
        <taxon>Novosphingobium</taxon>
    </lineage>
</organism>
<keyword evidence="2 5" id="KW-0378">Hydrolase</keyword>
<reference evidence="5 6" key="1">
    <citation type="submission" date="2020-08" db="EMBL/GenBank/DDBJ databases">
        <title>Genomic Encyclopedia of Type Strains, Phase IV (KMG-IV): sequencing the most valuable type-strain genomes for metagenomic binning, comparative biology and taxonomic classification.</title>
        <authorList>
            <person name="Goeker M."/>
        </authorList>
    </citation>
    <scope>NUCLEOTIDE SEQUENCE [LARGE SCALE GENOMIC DNA]</scope>
    <source>
        <strain evidence="5 6">DSM 27057</strain>
    </source>
</reference>
<evidence type="ECO:0000256" key="2">
    <source>
        <dbReference type="ARBA" id="ARBA00022801"/>
    </source>
</evidence>
<evidence type="ECO:0000313" key="5">
    <source>
        <dbReference type="EMBL" id="MBB3953613.1"/>
    </source>
</evidence>
<dbReference type="InterPro" id="IPR036881">
    <property type="entry name" value="Glyco_hydro_3_C_sf"/>
</dbReference>
<dbReference type="Gene3D" id="2.60.40.10">
    <property type="entry name" value="Immunoglobulins"/>
    <property type="match status" value="1"/>
</dbReference>
<dbReference type="PANTHER" id="PTHR42715:SF10">
    <property type="entry name" value="BETA-GLUCOSIDASE"/>
    <property type="match status" value="1"/>
</dbReference>
<dbReference type="SUPFAM" id="SSF51445">
    <property type="entry name" value="(Trans)glycosidases"/>
    <property type="match status" value="1"/>
</dbReference>
<dbReference type="Gene3D" id="3.40.50.1700">
    <property type="entry name" value="Glycoside hydrolase family 3 C-terminal domain"/>
    <property type="match status" value="1"/>
</dbReference>
<evidence type="ECO:0000259" key="4">
    <source>
        <dbReference type="SMART" id="SM01217"/>
    </source>
</evidence>
<dbReference type="InterPro" id="IPR001764">
    <property type="entry name" value="Glyco_hydro_3_N"/>
</dbReference>
<dbReference type="InterPro" id="IPR050288">
    <property type="entry name" value="Cellulose_deg_GH3"/>
</dbReference>
<dbReference type="EC" id="3.2.1.21" evidence="5"/>
<protein>
    <submittedName>
        <fullName evidence="5">Beta-glucosidase</fullName>
        <ecNumber evidence="5">3.2.1.21</ecNumber>
    </submittedName>
</protein>
<dbReference type="Pfam" id="PF00933">
    <property type="entry name" value="Glyco_hydro_3"/>
    <property type="match status" value="1"/>
</dbReference>
<evidence type="ECO:0000313" key="6">
    <source>
        <dbReference type="Proteomes" id="UP000548867"/>
    </source>
</evidence>
<dbReference type="PRINTS" id="PR00133">
    <property type="entry name" value="GLHYDRLASE3"/>
</dbReference>
<dbReference type="Pfam" id="PF01915">
    <property type="entry name" value="Glyco_hydro_3_C"/>
    <property type="match status" value="1"/>
</dbReference>
<proteinExistence type="inferred from homology"/>
<dbReference type="AlphaFoldDB" id="A0A7W6CBN5"/>
<dbReference type="InterPro" id="IPR026891">
    <property type="entry name" value="Fn3-like"/>
</dbReference>
<feature type="domain" description="Fibronectin type III-like" evidence="4">
    <location>
        <begin position="749"/>
        <end position="827"/>
    </location>
</feature>
<dbReference type="Proteomes" id="UP000548867">
    <property type="component" value="Unassembled WGS sequence"/>
</dbReference>
<dbReference type="EMBL" id="JACIDX010000002">
    <property type="protein sequence ID" value="MBB3953613.1"/>
    <property type="molecule type" value="Genomic_DNA"/>
</dbReference>
<dbReference type="Gene3D" id="3.20.20.300">
    <property type="entry name" value="Glycoside hydrolase, family 3, N-terminal domain"/>
    <property type="match status" value="1"/>
</dbReference>
<dbReference type="SUPFAM" id="SSF52279">
    <property type="entry name" value="Beta-D-glucan exohydrolase, C-terminal domain"/>
    <property type="match status" value="1"/>
</dbReference>
<dbReference type="InterPro" id="IPR013783">
    <property type="entry name" value="Ig-like_fold"/>
</dbReference>
<evidence type="ECO:0000256" key="1">
    <source>
        <dbReference type="ARBA" id="ARBA00005336"/>
    </source>
</evidence>
<dbReference type="InterPro" id="IPR017853">
    <property type="entry name" value="GH"/>
</dbReference>
<dbReference type="GO" id="GO:0009251">
    <property type="term" value="P:glucan catabolic process"/>
    <property type="evidence" value="ECO:0007669"/>
    <property type="project" value="TreeGrafter"/>
</dbReference>
<dbReference type="InterPro" id="IPR036962">
    <property type="entry name" value="Glyco_hydro_3_N_sf"/>
</dbReference>